<gene>
    <name evidence="1" type="ORF">DFP90_112127</name>
</gene>
<proteinExistence type="predicted"/>
<protein>
    <recommendedName>
        <fullName evidence="3">HEPN domain-containing protein</fullName>
    </recommendedName>
</protein>
<keyword evidence="2" id="KW-1185">Reference proteome</keyword>
<sequence length="167" mass="19417">MDFFRAGVSRSNYQFRDDDLLKLQQNLFSKINLSNYALIRGLYCLVKASMLVNSRSLAEEAAYNLFIALDVAFHLILRKLADAGVQNPSTRDAQFHLEEVFGQEHTNLKFFDEFYDDRIKSFHPISRLGRRLYGPETYSELYQLKNHLKETYKCVILGLDPLEAQNP</sequence>
<organism evidence="1 2">
    <name type="scientific">Aestuariispira insulae</name>
    <dbReference type="NCBI Taxonomy" id="1461337"/>
    <lineage>
        <taxon>Bacteria</taxon>
        <taxon>Pseudomonadati</taxon>
        <taxon>Pseudomonadota</taxon>
        <taxon>Alphaproteobacteria</taxon>
        <taxon>Rhodospirillales</taxon>
        <taxon>Kiloniellaceae</taxon>
        <taxon>Aestuariispira</taxon>
    </lineage>
</organism>
<dbReference type="AlphaFoldDB" id="A0A3D9H6J4"/>
<reference evidence="1 2" key="1">
    <citation type="submission" date="2018-07" db="EMBL/GenBank/DDBJ databases">
        <title>Genomic Encyclopedia of Type Strains, Phase III (KMG-III): the genomes of soil and plant-associated and newly described type strains.</title>
        <authorList>
            <person name="Whitman W."/>
        </authorList>
    </citation>
    <scope>NUCLEOTIDE SEQUENCE [LARGE SCALE GENOMIC DNA]</scope>
    <source>
        <strain evidence="1 2">CECT 8488</strain>
    </source>
</reference>
<accession>A0A3D9H6J4</accession>
<dbReference type="EMBL" id="QRDW01000012">
    <property type="protein sequence ID" value="RED45133.1"/>
    <property type="molecule type" value="Genomic_DNA"/>
</dbReference>
<evidence type="ECO:0000313" key="1">
    <source>
        <dbReference type="EMBL" id="RED45133.1"/>
    </source>
</evidence>
<evidence type="ECO:0000313" key="2">
    <source>
        <dbReference type="Proteomes" id="UP000256845"/>
    </source>
</evidence>
<name>A0A3D9H6J4_9PROT</name>
<evidence type="ECO:0008006" key="3">
    <source>
        <dbReference type="Google" id="ProtNLM"/>
    </source>
</evidence>
<dbReference type="Proteomes" id="UP000256845">
    <property type="component" value="Unassembled WGS sequence"/>
</dbReference>
<comment type="caution">
    <text evidence="1">The sequence shown here is derived from an EMBL/GenBank/DDBJ whole genome shotgun (WGS) entry which is preliminary data.</text>
</comment>